<feature type="region of interest" description="Disordered" evidence="1">
    <location>
        <begin position="282"/>
        <end position="305"/>
    </location>
</feature>
<protein>
    <submittedName>
        <fullName evidence="2">Uncharacterized protein</fullName>
    </submittedName>
</protein>
<evidence type="ECO:0000256" key="1">
    <source>
        <dbReference type="SAM" id="MobiDB-lite"/>
    </source>
</evidence>
<evidence type="ECO:0000313" key="3">
    <source>
        <dbReference type="Proteomes" id="UP000215155"/>
    </source>
</evidence>
<accession>A0AA91THW0</accession>
<gene>
    <name evidence="2" type="ORF">CFT61_13295</name>
</gene>
<dbReference type="EMBL" id="NMPZ01000025">
    <property type="protein sequence ID" value="OXL43060.1"/>
    <property type="molecule type" value="Genomic_DNA"/>
</dbReference>
<comment type="caution">
    <text evidence="2">The sequence shown here is derived from an EMBL/GenBank/DDBJ whole genome shotgun (WGS) entry which is preliminary data.</text>
</comment>
<sequence length="305" mass="36148">MKKMEKEWMKLIDDVENDRSYNTDPIFNFFDFIREKSTIEDKRAIVQEVERRIKKVVNREDNNPDGFFRNFSDTERDLLDDLLGLREVTLDEMMLHPTAAEVERLSKLNDKLYKLTLECFEQCRNLWLTLYRSPYKVDDRFCYDLDSTLRFEYADKDSVLHLENDDYYGSDFDYMIHLTDELLSTGHCKMDTIVNGASANFFGNEEDTLRKLTDTLDDGTSWAEGYLHNKAYDHLCICYTMHALHTHEPWCLPDILRMDDFTVSVELKYDRNISEQRDIRYADDGNETDPHWPEDVPCLGRTQKG</sequence>
<name>A0AA91THW0_9BACT</name>
<dbReference type="AlphaFoldDB" id="A0AA91THW0"/>
<evidence type="ECO:0000313" key="2">
    <source>
        <dbReference type="EMBL" id="OXL43060.1"/>
    </source>
</evidence>
<reference evidence="2 3" key="1">
    <citation type="submission" date="2017-07" db="EMBL/GenBank/DDBJ databases">
        <title>Draft genome sequence of Prevotella copri isolated from the gut of healthy adult Indian.</title>
        <authorList>
            <person name="Das B."/>
            <person name="Bag S."/>
            <person name="Ghosh T.S."/>
        </authorList>
    </citation>
    <scope>NUCLEOTIDE SEQUENCE [LARGE SCALE GENOMIC DNA]</scope>
    <source>
        <strain evidence="2 3">Indica</strain>
    </source>
</reference>
<dbReference type="Proteomes" id="UP000215155">
    <property type="component" value="Unassembled WGS sequence"/>
</dbReference>
<proteinExistence type="predicted"/>
<feature type="compositionally biased region" description="Basic and acidic residues" evidence="1">
    <location>
        <begin position="282"/>
        <end position="294"/>
    </location>
</feature>
<organism evidence="2 3">
    <name type="scientific">Segatella copri</name>
    <dbReference type="NCBI Taxonomy" id="165179"/>
    <lineage>
        <taxon>Bacteria</taxon>
        <taxon>Pseudomonadati</taxon>
        <taxon>Bacteroidota</taxon>
        <taxon>Bacteroidia</taxon>
        <taxon>Bacteroidales</taxon>
        <taxon>Prevotellaceae</taxon>
        <taxon>Segatella</taxon>
    </lineage>
</organism>